<keyword evidence="1" id="KW-0732">Signal</keyword>
<dbReference type="EMBL" id="GGFL01013998">
    <property type="protein sequence ID" value="MBW78176.1"/>
    <property type="molecule type" value="Transcribed_RNA"/>
</dbReference>
<dbReference type="AlphaFoldDB" id="A0A2M4DKU0"/>
<evidence type="ECO:0000256" key="1">
    <source>
        <dbReference type="SAM" id="SignalP"/>
    </source>
</evidence>
<feature type="chain" id="PRO_5014604422" evidence="1">
    <location>
        <begin position="24"/>
        <end position="182"/>
    </location>
</feature>
<feature type="signal peptide" evidence="1">
    <location>
        <begin position="1"/>
        <end position="23"/>
    </location>
</feature>
<name>A0A2M4DKU0_ANODA</name>
<accession>A0A2M4DKU0</accession>
<evidence type="ECO:0000313" key="2">
    <source>
        <dbReference type="EMBL" id="MBW78176.1"/>
    </source>
</evidence>
<organism evidence="2">
    <name type="scientific">Anopheles darlingi</name>
    <name type="common">Mosquito</name>
    <dbReference type="NCBI Taxonomy" id="43151"/>
    <lineage>
        <taxon>Eukaryota</taxon>
        <taxon>Metazoa</taxon>
        <taxon>Ecdysozoa</taxon>
        <taxon>Arthropoda</taxon>
        <taxon>Hexapoda</taxon>
        <taxon>Insecta</taxon>
        <taxon>Pterygota</taxon>
        <taxon>Neoptera</taxon>
        <taxon>Endopterygota</taxon>
        <taxon>Diptera</taxon>
        <taxon>Nematocera</taxon>
        <taxon>Culicoidea</taxon>
        <taxon>Culicidae</taxon>
        <taxon>Anophelinae</taxon>
        <taxon>Anopheles</taxon>
    </lineage>
</organism>
<proteinExistence type="predicted"/>
<reference evidence="2" key="1">
    <citation type="submission" date="2018-01" db="EMBL/GenBank/DDBJ databases">
        <title>An insight into the sialome of Amazonian anophelines.</title>
        <authorList>
            <person name="Ribeiro J.M."/>
            <person name="Scarpassa V."/>
            <person name="Calvo E."/>
        </authorList>
    </citation>
    <scope>NUCLEOTIDE SEQUENCE</scope>
</reference>
<sequence length="182" mass="19731">MSFWIRFIGGFLVCVSMSKHTHACSHIYLRPFLHKSIVDKRTLATATTTRHNASRAGGSKVTADDIQTHTHTLVSQFGSNDAILGRVMAKGNAVLPGPEIAVHFGGQPFAVSRSLSFFFSLSLSRTRTGSSSSASEFCSPRLAWSGLAWSGDNYCCCCCCCCDVSAMDQTRTRTRRAPGPEV</sequence>
<protein>
    <submittedName>
        <fullName evidence="2">Putative secreted protein</fullName>
    </submittedName>
</protein>